<dbReference type="AlphaFoldDB" id="A0A8H7JAV7"/>
<evidence type="ECO:0000256" key="1">
    <source>
        <dbReference type="SAM" id="MobiDB-lite"/>
    </source>
</evidence>
<evidence type="ECO:0008006" key="4">
    <source>
        <dbReference type="Google" id="ProtNLM"/>
    </source>
</evidence>
<keyword evidence="3" id="KW-1185">Reference proteome</keyword>
<accession>A0A8H7JAV7</accession>
<evidence type="ECO:0000313" key="2">
    <source>
        <dbReference type="EMBL" id="KAF9701104.1"/>
    </source>
</evidence>
<gene>
    <name evidence="2" type="ORF">EKO04_000738</name>
</gene>
<reference evidence="2" key="2">
    <citation type="submission" date="2020-09" db="EMBL/GenBank/DDBJ databases">
        <title>Reference genome assembly for Australian Ascochyta lentis isolate Al4.</title>
        <authorList>
            <person name="Lee R.C."/>
            <person name="Farfan-Caceres L.M."/>
            <person name="Debler J.W."/>
            <person name="Williams A.H."/>
            <person name="Henares B.M."/>
        </authorList>
    </citation>
    <scope>NUCLEOTIDE SEQUENCE</scope>
    <source>
        <strain evidence="2">Al4</strain>
    </source>
</reference>
<evidence type="ECO:0000313" key="3">
    <source>
        <dbReference type="Proteomes" id="UP000651452"/>
    </source>
</evidence>
<proteinExistence type="predicted"/>
<dbReference type="InterPro" id="IPR027417">
    <property type="entry name" value="P-loop_NTPase"/>
</dbReference>
<dbReference type="OrthoDB" id="5426988at2759"/>
<organism evidence="2 3">
    <name type="scientific">Ascochyta lentis</name>
    <dbReference type="NCBI Taxonomy" id="205686"/>
    <lineage>
        <taxon>Eukaryota</taxon>
        <taxon>Fungi</taxon>
        <taxon>Dikarya</taxon>
        <taxon>Ascomycota</taxon>
        <taxon>Pezizomycotina</taxon>
        <taxon>Dothideomycetes</taxon>
        <taxon>Pleosporomycetidae</taxon>
        <taxon>Pleosporales</taxon>
        <taxon>Pleosporineae</taxon>
        <taxon>Didymellaceae</taxon>
        <taxon>Ascochyta</taxon>
    </lineage>
</organism>
<feature type="compositionally biased region" description="Polar residues" evidence="1">
    <location>
        <begin position="164"/>
        <end position="174"/>
    </location>
</feature>
<feature type="region of interest" description="Disordered" evidence="1">
    <location>
        <begin position="158"/>
        <end position="178"/>
    </location>
</feature>
<dbReference type="Gene3D" id="3.40.50.300">
    <property type="entry name" value="P-loop containing nucleotide triphosphate hydrolases"/>
    <property type="match status" value="1"/>
</dbReference>
<protein>
    <recommendedName>
        <fullName evidence="4">P-loop containing nucleoside triphosphate hydrolase protein</fullName>
    </recommendedName>
</protein>
<reference evidence="2" key="1">
    <citation type="submission" date="2018-12" db="EMBL/GenBank/DDBJ databases">
        <authorList>
            <person name="Syme R.A."/>
            <person name="Farfan-Caceres L."/>
            <person name="Lichtenzveig J."/>
        </authorList>
    </citation>
    <scope>NUCLEOTIDE SEQUENCE</scope>
    <source>
        <strain evidence="2">Al4</strain>
    </source>
</reference>
<dbReference type="EMBL" id="RZGK01000002">
    <property type="protein sequence ID" value="KAF9701104.1"/>
    <property type="molecule type" value="Genomic_DNA"/>
</dbReference>
<dbReference type="Proteomes" id="UP000651452">
    <property type="component" value="Unassembled WGS sequence"/>
</dbReference>
<name>A0A8H7JAV7_9PLEO</name>
<comment type="caution">
    <text evidence="2">The sequence shown here is derived from an EMBL/GenBank/DDBJ whole genome shotgun (WGS) entry which is preliminary data.</text>
</comment>
<dbReference type="SUPFAM" id="SSF52540">
    <property type="entry name" value="P-loop containing nucleoside triphosphate hydrolases"/>
    <property type="match status" value="1"/>
</dbReference>
<sequence>MKTILPYPSNLDLHSSTMPNYAQFLDQTPLTSAPLIYINGLPSVGKTTVARELIRLLGADNAVLPESHAPIHPVAAKYACSDSEYQEEGKAERARCFDTYVKNEEMRDSVAVFTECRSNVGLDAEVAREFQDIAVEARRPFIPILLVCDIEEHLRRVGTRGQKESSTTEPTSQDMVRHKRETEELYEFDIDNELILDITHVRPGTAAKVIVQWVANREWRRRHRDMSRRC</sequence>
<dbReference type="Pfam" id="PF13238">
    <property type="entry name" value="AAA_18"/>
    <property type="match status" value="1"/>
</dbReference>